<dbReference type="OMA" id="TYGWIES"/>
<evidence type="ECO:0000259" key="1">
    <source>
        <dbReference type="PROSITE" id="PS50054"/>
    </source>
</evidence>
<gene>
    <name evidence="2" type="ORF">PPRIM_AZ9-3.1.T0620084</name>
</gene>
<name>A0A8S1MS24_PARPR</name>
<dbReference type="InterPro" id="IPR020422">
    <property type="entry name" value="TYR_PHOSPHATASE_DUAL_dom"/>
</dbReference>
<accession>A0A8S1MS24</accession>
<evidence type="ECO:0000313" key="3">
    <source>
        <dbReference type="Proteomes" id="UP000688137"/>
    </source>
</evidence>
<dbReference type="PROSITE" id="PS50054">
    <property type="entry name" value="TYR_PHOSPHATASE_DUAL"/>
    <property type="match status" value="1"/>
</dbReference>
<dbReference type="SMART" id="SM00195">
    <property type="entry name" value="DSPc"/>
    <property type="match status" value="1"/>
</dbReference>
<dbReference type="PANTHER" id="PTHR46653">
    <property type="entry name" value="SPECIFICITY PROTEIN PHOSPHATASE, PUTATIVE-RELATED"/>
    <property type="match status" value="1"/>
</dbReference>
<dbReference type="AlphaFoldDB" id="A0A8S1MS24"/>
<dbReference type="PANTHER" id="PTHR46653:SF1">
    <property type="entry name" value="SPECIFICITY PROTEIN PHOSPHATASE, PUTATIVE-RELATED"/>
    <property type="match status" value="1"/>
</dbReference>
<sequence length="300" mass="35173">MQTPTRIIDGLFIGDQSAAHDLEFLITNKITKVINCAGKQIPNHWESIGIEYLTYGWIESDNQYAIDHSRCFSFINDNLEAGEAVLVHSIKALNRSVFVIAVFLMRKFKWTLQKTLQYVQNLKNNNDIKQNVMQQLVNFEKWLHISKLSNNWDSTQNQDEVVARNTYLNSQKPQECEPRQKKEVGSKKVQWNKIIISQYIPPYYQIQFKNLSKSEPEPLNQVQNQNIQLTKKLRRQTTDNWMTKKLPLNQVIDEKKINLFSIKSDRQQIKPLLRPGTAPQKRLVKNKWQSQSHRVLVKQA</sequence>
<dbReference type="Proteomes" id="UP000688137">
    <property type="component" value="Unassembled WGS sequence"/>
</dbReference>
<dbReference type="CDD" id="cd14498">
    <property type="entry name" value="DSP"/>
    <property type="match status" value="1"/>
</dbReference>
<dbReference type="Pfam" id="PF00782">
    <property type="entry name" value="DSPc"/>
    <property type="match status" value="1"/>
</dbReference>
<dbReference type="InterPro" id="IPR000340">
    <property type="entry name" value="Dual-sp_phosphatase_cat-dom"/>
</dbReference>
<evidence type="ECO:0000313" key="2">
    <source>
        <dbReference type="EMBL" id="CAD8079555.1"/>
    </source>
</evidence>
<proteinExistence type="predicted"/>
<protein>
    <recommendedName>
        <fullName evidence="1">Tyrosine-protein phosphatase domain-containing protein</fullName>
    </recommendedName>
</protein>
<dbReference type="EMBL" id="CAJJDM010000063">
    <property type="protein sequence ID" value="CAD8079555.1"/>
    <property type="molecule type" value="Genomic_DNA"/>
</dbReference>
<feature type="domain" description="Tyrosine-protein phosphatase" evidence="1">
    <location>
        <begin position="3"/>
        <end position="145"/>
    </location>
</feature>
<organism evidence="2 3">
    <name type="scientific">Paramecium primaurelia</name>
    <dbReference type="NCBI Taxonomy" id="5886"/>
    <lineage>
        <taxon>Eukaryota</taxon>
        <taxon>Sar</taxon>
        <taxon>Alveolata</taxon>
        <taxon>Ciliophora</taxon>
        <taxon>Intramacronucleata</taxon>
        <taxon>Oligohymenophorea</taxon>
        <taxon>Peniculida</taxon>
        <taxon>Parameciidae</taxon>
        <taxon>Paramecium</taxon>
    </lineage>
</organism>
<comment type="caution">
    <text evidence="2">The sequence shown here is derived from an EMBL/GenBank/DDBJ whole genome shotgun (WGS) entry which is preliminary data.</text>
</comment>
<keyword evidence="3" id="KW-1185">Reference proteome</keyword>
<reference evidence="2" key="1">
    <citation type="submission" date="2021-01" db="EMBL/GenBank/DDBJ databases">
        <authorList>
            <consortium name="Genoscope - CEA"/>
            <person name="William W."/>
        </authorList>
    </citation>
    <scope>NUCLEOTIDE SEQUENCE</scope>
</reference>